<dbReference type="SMART" id="SM00267">
    <property type="entry name" value="GGDEF"/>
    <property type="match status" value="1"/>
</dbReference>
<dbReference type="GO" id="GO:1902201">
    <property type="term" value="P:negative regulation of bacterial-type flagellum-dependent cell motility"/>
    <property type="evidence" value="ECO:0007669"/>
    <property type="project" value="TreeGrafter"/>
</dbReference>
<dbReference type="Proteomes" id="UP000199230">
    <property type="component" value="Unassembled WGS sequence"/>
</dbReference>
<proteinExistence type="predicted"/>
<dbReference type="GO" id="GO:0005886">
    <property type="term" value="C:plasma membrane"/>
    <property type="evidence" value="ECO:0007669"/>
    <property type="project" value="TreeGrafter"/>
</dbReference>
<dbReference type="FunFam" id="3.30.70.270:FF:000001">
    <property type="entry name" value="Diguanylate cyclase domain protein"/>
    <property type="match status" value="1"/>
</dbReference>
<keyword evidence="1" id="KW-0175">Coiled coil</keyword>
<dbReference type="InterPro" id="IPR015943">
    <property type="entry name" value="WD40/YVTN_repeat-like_dom_sf"/>
</dbReference>
<evidence type="ECO:0000313" key="6">
    <source>
        <dbReference type="Proteomes" id="UP000199230"/>
    </source>
</evidence>
<dbReference type="Gene3D" id="2.130.10.10">
    <property type="entry name" value="YVTN repeat-like/Quinoprotein amine dehydrogenase"/>
    <property type="match status" value="3"/>
</dbReference>
<dbReference type="InterPro" id="IPR011123">
    <property type="entry name" value="Y_Y_Y"/>
</dbReference>
<evidence type="ECO:0000256" key="3">
    <source>
        <dbReference type="SAM" id="SignalP"/>
    </source>
</evidence>
<keyword evidence="2" id="KW-1133">Transmembrane helix</keyword>
<dbReference type="NCBIfam" id="TIGR00254">
    <property type="entry name" value="GGDEF"/>
    <property type="match status" value="1"/>
</dbReference>
<dbReference type="InterPro" id="IPR050469">
    <property type="entry name" value="Diguanylate_Cyclase"/>
</dbReference>
<keyword evidence="3" id="KW-0732">Signal</keyword>
<feature type="coiled-coil region" evidence="1">
    <location>
        <begin position="817"/>
        <end position="844"/>
    </location>
</feature>
<protein>
    <submittedName>
        <fullName evidence="5">Diguanylate cyclase (GGDEF) domain-containing protein</fullName>
    </submittedName>
</protein>
<evidence type="ECO:0000256" key="2">
    <source>
        <dbReference type="SAM" id="Phobius"/>
    </source>
</evidence>
<evidence type="ECO:0000313" key="5">
    <source>
        <dbReference type="EMBL" id="SDY28378.1"/>
    </source>
</evidence>
<dbReference type="CDD" id="cd01949">
    <property type="entry name" value="GGDEF"/>
    <property type="match status" value="1"/>
</dbReference>
<name>A0A1H3IMS4_9FIRM</name>
<keyword evidence="2" id="KW-0812">Transmembrane</keyword>
<dbReference type="Gene3D" id="2.60.40.10">
    <property type="entry name" value="Immunoglobulins"/>
    <property type="match status" value="1"/>
</dbReference>
<dbReference type="STRING" id="159292.SAMN05192546_101197"/>
<dbReference type="PROSITE" id="PS50887">
    <property type="entry name" value="GGDEF"/>
    <property type="match status" value="1"/>
</dbReference>
<dbReference type="GO" id="GO:0043709">
    <property type="term" value="P:cell adhesion involved in single-species biofilm formation"/>
    <property type="evidence" value="ECO:0007669"/>
    <property type="project" value="TreeGrafter"/>
</dbReference>
<feature type="signal peptide" evidence="3">
    <location>
        <begin position="1"/>
        <end position="31"/>
    </location>
</feature>
<evidence type="ECO:0000256" key="1">
    <source>
        <dbReference type="SAM" id="Coils"/>
    </source>
</evidence>
<feature type="domain" description="GGDEF" evidence="4">
    <location>
        <begin position="872"/>
        <end position="1008"/>
    </location>
</feature>
<dbReference type="EMBL" id="FNPV01000001">
    <property type="protein sequence ID" value="SDY28378.1"/>
    <property type="molecule type" value="Genomic_DNA"/>
</dbReference>
<feature type="transmembrane region" description="Helical" evidence="2">
    <location>
        <begin position="787"/>
        <end position="805"/>
    </location>
</feature>
<dbReference type="Gene3D" id="3.30.70.270">
    <property type="match status" value="1"/>
</dbReference>
<dbReference type="PANTHER" id="PTHR45138">
    <property type="entry name" value="REGULATORY COMPONENTS OF SENSORY TRANSDUCTION SYSTEM"/>
    <property type="match status" value="1"/>
</dbReference>
<accession>A0A1H3IMS4</accession>
<dbReference type="InterPro" id="IPR000160">
    <property type="entry name" value="GGDEF_dom"/>
</dbReference>
<feature type="chain" id="PRO_5011719502" evidence="3">
    <location>
        <begin position="32"/>
        <end position="1012"/>
    </location>
</feature>
<dbReference type="InterPro" id="IPR029787">
    <property type="entry name" value="Nucleotide_cyclase"/>
</dbReference>
<dbReference type="GO" id="GO:0052621">
    <property type="term" value="F:diguanylate cyclase activity"/>
    <property type="evidence" value="ECO:0007669"/>
    <property type="project" value="TreeGrafter"/>
</dbReference>
<dbReference type="Pfam" id="PF07494">
    <property type="entry name" value="Reg_prop"/>
    <property type="match status" value="7"/>
</dbReference>
<dbReference type="PANTHER" id="PTHR45138:SF9">
    <property type="entry name" value="DIGUANYLATE CYCLASE DGCM-RELATED"/>
    <property type="match status" value="1"/>
</dbReference>
<dbReference type="RefSeq" id="WP_176968196.1">
    <property type="nucleotide sequence ID" value="NZ_FNPV01000001.1"/>
</dbReference>
<keyword evidence="6" id="KW-1185">Reference proteome</keyword>
<gene>
    <name evidence="5" type="ORF">SAMN05192546_101197</name>
</gene>
<dbReference type="InterPro" id="IPR043128">
    <property type="entry name" value="Rev_trsase/Diguanyl_cyclase"/>
</dbReference>
<dbReference type="AlphaFoldDB" id="A0A1H3IMS4"/>
<sequence length="1012" mass="114194">MIRIYPLLQNIILRLLSVFLSATLLASFCYADDTVHAIDFHQHPSFIREGFTPHFDLLDRDSGLSNLSVSSIAQDRYGFLWFATQGGLNLYDGRRISTYRHNPFDDEGLVHNLIQTMYYDEALHQLWIGTYQGVSMLSIHDNHFTNFTVDSHGLSNPIVIAITKASDGNIWVGTMNGLNKVDQQSGEISVYEVPGNVIRDLYIDSKGRLLVGTHKGLYYFDIKKEELIALEIDLPSPYVMVIEEFTEGTLTLGLWNGGVVRVDMDDYSLTHHEYEHSDVYTLYKTHDHILWVGTWGGGLFSETPDGSVYHFSGEGENKDLEHPVIYSLLQDHSGILWIGTNGGGINKLNPRQNNYVAFSHDPEKSSSLSAGKINSIIRDAQGQLWIAVYNNGLNRYDPIKKKMHHYLHDPEDPTSLPSDNIVTMHLDHTGNLLLGSNAGLIQYDDTSDHFQSLPYFDENLHVYSIEEQNHYLWIGTYNDGVYRYNRNTEETSHYYYGPSFDAIISDNLVYDILVDSRDRVWIGTNNGLNVLSPESDRFKTYKRGSASSYQLASNTIRVVYEDSKGNIWIGLVGGGLALYQEETDNFKTFLEQDGLSSNTITGILEDKEGRIWVATHDGISIVDPVRKDIIALSPQDGIGGWEFNAGHYRDTDGSLFFGGVHGISVIPGDFSGTASISPIVYISSIELFQNQIVSEKMFFNAQHLDFNAQENFLGFQFSAIDYDAPDKTRFSYYLEGFDTDWIHGGSRDYATYSNLPPGQYTLHVLAENVHGNVSEPAVFSFSIATPWYRSTFAFLLYVAFFLLLLKGAFKLRETSLVRQRNSVLAALNRQLEEANQKLETMSTTDSLTGLFNRRYFDTVLEDQFQLSKRSKRPISLLMFDIDHFKNINDTFGHIVGDEVLKQIGKAAKEVLPRNTDFIARYGGDEFAVVLYDTQEKGAITVAQRIMDNATHIQLDALVNSSLMITVSIGICSMVPDEKTSLPEIIQSADQALYQSKTKGRDRMTIFGKDSKE</sequence>
<dbReference type="SUPFAM" id="SSF63829">
    <property type="entry name" value="Calcium-dependent phosphotriesterase"/>
    <property type="match status" value="4"/>
</dbReference>
<reference evidence="5 6" key="1">
    <citation type="submission" date="2016-10" db="EMBL/GenBank/DDBJ databases">
        <authorList>
            <person name="de Groot N.N."/>
        </authorList>
    </citation>
    <scope>NUCLEOTIDE SEQUENCE [LARGE SCALE GENOMIC DNA]</scope>
    <source>
        <strain evidence="5 6">APO</strain>
    </source>
</reference>
<keyword evidence="2" id="KW-0472">Membrane</keyword>
<dbReference type="InterPro" id="IPR011110">
    <property type="entry name" value="Reg_prop"/>
</dbReference>
<organism evidence="5 6">
    <name type="scientific">Tindallia californiensis</name>
    <dbReference type="NCBI Taxonomy" id="159292"/>
    <lineage>
        <taxon>Bacteria</taxon>
        <taxon>Bacillati</taxon>
        <taxon>Bacillota</taxon>
        <taxon>Clostridia</taxon>
        <taxon>Peptostreptococcales</taxon>
        <taxon>Tindalliaceae</taxon>
        <taxon>Tindallia</taxon>
    </lineage>
</organism>
<dbReference type="Pfam" id="PF00990">
    <property type="entry name" value="GGDEF"/>
    <property type="match status" value="1"/>
</dbReference>
<evidence type="ECO:0000259" key="4">
    <source>
        <dbReference type="PROSITE" id="PS50887"/>
    </source>
</evidence>
<dbReference type="Pfam" id="PF07495">
    <property type="entry name" value="Y_Y_Y"/>
    <property type="match status" value="1"/>
</dbReference>
<dbReference type="InterPro" id="IPR013783">
    <property type="entry name" value="Ig-like_fold"/>
</dbReference>
<dbReference type="SUPFAM" id="SSF55073">
    <property type="entry name" value="Nucleotide cyclase"/>
    <property type="match status" value="1"/>
</dbReference>